<organism evidence="1 2">
    <name type="scientific">Cytospora mali</name>
    <name type="common">Apple Valsa canker fungus</name>
    <name type="synonym">Valsa mali</name>
    <dbReference type="NCBI Taxonomy" id="578113"/>
    <lineage>
        <taxon>Eukaryota</taxon>
        <taxon>Fungi</taxon>
        <taxon>Dikarya</taxon>
        <taxon>Ascomycota</taxon>
        <taxon>Pezizomycotina</taxon>
        <taxon>Sordariomycetes</taxon>
        <taxon>Sordariomycetidae</taxon>
        <taxon>Diaporthales</taxon>
        <taxon>Cytosporaceae</taxon>
        <taxon>Cytospora</taxon>
    </lineage>
</organism>
<reference evidence="2" key="1">
    <citation type="submission" date="2014-12" db="EMBL/GenBank/DDBJ databases">
        <title>Genome Sequence of Valsa Canker Pathogens Uncovers a Specific Adaption of Colonization on Woody Bark.</title>
        <authorList>
            <person name="Yin Z."/>
            <person name="Liu H."/>
            <person name="Gao X."/>
            <person name="Li Z."/>
            <person name="Song N."/>
            <person name="Ke X."/>
            <person name="Dai Q."/>
            <person name="Wu Y."/>
            <person name="Sun Y."/>
            <person name="Xu J.-R."/>
            <person name="Kang Z.K."/>
            <person name="Wang L."/>
            <person name="Huang L."/>
        </authorList>
    </citation>
    <scope>NUCLEOTIDE SEQUENCE [LARGE SCALE GENOMIC DNA]</scope>
    <source>
        <strain evidence="2">SXYL134</strain>
    </source>
</reference>
<protein>
    <submittedName>
        <fullName evidence="1">Uncharacterized protein</fullName>
    </submittedName>
</protein>
<gene>
    <name evidence="1" type="ORF">VP1G_02313</name>
</gene>
<sequence length="526" mass="59164">MDNSWTREQLNAIIPRLIARWPGAAALLRSGGAQERLRQLTRPSDNPKTAQNATKTPTDELATITDALPSAPTFESLPSEILMCFAEQLTPTNVQPYLDANSMRAYKDAQNDLQNLGLVSKRMHEVIRPYLYRGIIVDNSDVLVKLVRTLDTYGEGLAQYTKDLVLQVPYHATDEGFRELDTSPLSSCEEYELIGISDYKWEACQCWYPLGRLHLYVLKWMMNLETMCLAMPATHGTMDTCTYLPFWEWFYVAARSPFRFLSPPFLPKLTTVHLLGDRNSLNGQLETDHCRGPLDIPSNLSISTDTQAAKAQTADHATISTGVCLSDGLAKLHDLESLDLDLHYTHDFSNLLGPHGVLNLQPLPGLHTLRMPLHYLVEKQSGSVYVLSCPTAVLPPSLKSLTLSTDIKCVDSWRASGYGMGPLKLPGMNKADDKPMYQARVAALEFLEAVCARVPEYLLHLKEVTFCYGVEDPLPRELTCPHYETIRLLSPQANMECFTVWYDIIHEGSEQRGVQFKVVMQRITHM</sequence>
<name>A0A194UTK1_CYTMA</name>
<dbReference type="AlphaFoldDB" id="A0A194UTK1"/>
<dbReference type="EMBL" id="KN714677">
    <property type="protein sequence ID" value="KUI54949.1"/>
    <property type="molecule type" value="Genomic_DNA"/>
</dbReference>
<dbReference type="Proteomes" id="UP000078576">
    <property type="component" value="Unassembled WGS sequence"/>
</dbReference>
<evidence type="ECO:0000313" key="2">
    <source>
        <dbReference type="Proteomes" id="UP000078576"/>
    </source>
</evidence>
<proteinExistence type="predicted"/>
<dbReference type="OrthoDB" id="5210863at2759"/>
<evidence type="ECO:0000313" key="1">
    <source>
        <dbReference type="EMBL" id="KUI54949.1"/>
    </source>
</evidence>
<accession>A0A194UTK1</accession>
<keyword evidence="2" id="KW-1185">Reference proteome</keyword>